<organism evidence="5 6">
    <name type="scientific">Agrilutibacter solisilvae</name>
    <dbReference type="NCBI Taxonomy" id="2763317"/>
    <lineage>
        <taxon>Bacteria</taxon>
        <taxon>Pseudomonadati</taxon>
        <taxon>Pseudomonadota</taxon>
        <taxon>Gammaproteobacteria</taxon>
        <taxon>Lysobacterales</taxon>
        <taxon>Lysobacteraceae</taxon>
        <taxon>Agrilutibacter</taxon>
    </lineage>
</organism>
<feature type="transmembrane region" description="Helical" evidence="4">
    <location>
        <begin position="242"/>
        <end position="262"/>
    </location>
</feature>
<keyword evidence="2 4" id="KW-1133">Transmembrane helix</keyword>
<gene>
    <name evidence="5" type="ORF">I8J32_012080</name>
</gene>
<dbReference type="EMBL" id="CP071518">
    <property type="protein sequence ID" value="QSX77489.1"/>
    <property type="molecule type" value="Genomic_DNA"/>
</dbReference>
<feature type="transmembrane region" description="Helical" evidence="4">
    <location>
        <begin position="274"/>
        <end position="293"/>
    </location>
</feature>
<feature type="transmembrane region" description="Helical" evidence="4">
    <location>
        <begin position="39"/>
        <end position="63"/>
    </location>
</feature>
<evidence type="ECO:0000313" key="6">
    <source>
        <dbReference type="Proteomes" id="UP000639274"/>
    </source>
</evidence>
<feature type="transmembrane region" description="Helical" evidence="4">
    <location>
        <begin position="299"/>
        <end position="316"/>
    </location>
</feature>
<dbReference type="AlphaFoldDB" id="A0A974XX98"/>
<evidence type="ECO:0000256" key="4">
    <source>
        <dbReference type="SAM" id="Phobius"/>
    </source>
</evidence>
<evidence type="ECO:0000256" key="1">
    <source>
        <dbReference type="ARBA" id="ARBA00022692"/>
    </source>
</evidence>
<dbReference type="InterPro" id="IPR011701">
    <property type="entry name" value="MFS"/>
</dbReference>
<dbReference type="InterPro" id="IPR050327">
    <property type="entry name" value="Proton-linked_MCT"/>
</dbReference>
<dbReference type="GO" id="GO:0022857">
    <property type="term" value="F:transmembrane transporter activity"/>
    <property type="evidence" value="ECO:0007669"/>
    <property type="project" value="InterPro"/>
</dbReference>
<feature type="transmembrane region" description="Helical" evidence="4">
    <location>
        <begin position="7"/>
        <end position="27"/>
    </location>
</feature>
<dbReference type="PANTHER" id="PTHR11360">
    <property type="entry name" value="MONOCARBOXYLATE TRANSPORTER"/>
    <property type="match status" value="1"/>
</dbReference>
<feature type="transmembrane region" description="Helical" evidence="4">
    <location>
        <begin position="75"/>
        <end position="94"/>
    </location>
</feature>
<proteinExistence type="predicted"/>
<evidence type="ECO:0000256" key="2">
    <source>
        <dbReference type="ARBA" id="ARBA00022989"/>
    </source>
</evidence>
<dbReference type="RefSeq" id="WP_200612492.1">
    <property type="nucleotide sequence ID" value="NZ_CP071518.1"/>
</dbReference>
<dbReference type="InterPro" id="IPR036259">
    <property type="entry name" value="MFS_trans_sf"/>
</dbReference>
<feature type="transmembrane region" description="Helical" evidence="4">
    <location>
        <begin position="135"/>
        <end position="155"/>
    </location>
</feature>
<protein>
    <submittedName>
        <fullName evidence="5">MFS transporter</fullName>
    </submittedName>
</protein>
<dbReference type="PANTHER" id="PTHR11360:SF290">
    <property type="entry name" value="MONOCARBOXYLATE MFS PERMEASE"/>
    <property type="match status" value="1"/>
</dbReference>
<feature type="transmembrane region" description="Helical" evidence="4">
    <location>
        <begin position="213"/>
        <end position="236"/>
    </location>
</feature>
<keyword evidence="3 4" id="KW-0472">Membrane</keyword>
<keyword evidence="6" id="KW-1185">Reference proteome</keyword>
<accession>A0A974XX98</accession>
<reference evidence="5 6" key="1">
    <citation type="submission" date="2021-03" db="EMBL/GenBank/DDBJ databases">
        <title>Lysobacter sp. nov. isolated from soil of gangwondo yeongwol, south Korea.</title>
        <authorList>
            <person name="Kim K.R."/>
            <person name="Kim K.H."/>
            <person name="Jeon C.O."/>
        </authorList>
    </citation>
    <scope>NUCLEOTIDE SEQUENCE [LARGE SCALE GENOMIC DNA]</scope>
    <source>
        <strain evidence="5 6">R19</strain>
    </source>
</reference>
<evidence type="ECO:0000313" key="5">
    <source>
        <dbReference type="EMBL" id="QSX77489.1"/>
    </source>
</evidence>
<dbReference type="Gene3D" id="1.20.1250.20">
    <property type="entry name" value="MFS general substrate transporter like domains"/>
    <property type="match status" value="1"/>
</dbReference>
<feature type="transmembrane region" description="Helical" evidence="4">
    <location>
        <begin position="100"/>
        <end position="123"/>
    </location>
</feature>
<dbReference type="Proteomes" id="UP000639274">
    <property type="component" value="Chromosome"/>
</dbReference>
<dbReference type="SUPFAM" id="SSF103473">
    <property type="entry name" value="MFS general substrate transporter"/>
    <property type="match status" value="1"/>
</dbReference>
<evidence type="ECO:0000256" key="3">
    <source>
        <dbReference type="ARBA" id="ARBA00023136"/>
    </source>
</evidence>
<sequence>MVQDQRRAVWVLGACQCVFWGVLYYSFSVLLVPMESGLGLSRAAVAGSFSLGLCAMAVAAPAIGRALDAGHAARVTRLGAGLALAGLSVVALAHSAPVLYLGWACIGTAMAMLLYESAFALVSKAIAADSDRLRALAAVTVMGGLASTIFLPVLSLVVDHWGWRAAVWGNAAAVAAAAAVMERHVLPNFPAENSVVRRSAIVAGPWPPYLARLVAVFSSGTMASMALTTLLIPLMIERGAPSGIAALVLAALGLAQLPGRIWLLRRGNTPDSRLLNGIPLCLQAVGLFVVVVFQAPASAAAGVIAFGCGAGLHTLARPWMIQALYGPASAGRWNGEVARIQGFARAAGPVLAAAASQWVGSAAVLGAAGGLLGLALAVAGTIPPPKISSQLPRHGAS</sequence>
<dbReference type="Pfam" id="PF07690">
    <property type="entry name" value="MFS_1"/>
    <property type="match status" value="1"/>
</dbReference>
<keyword evidence="1 4" id="KW-0812">Transmembrane</keyword>
<name>A0A974XX98_9GAMM</name>
<dbReference type="KEGG" id="lsf:I8J32_012080"/>